<protein>
    <submittedName>
        <fullName evidence="11">Glycosyl transferases group 1 family protein</fullName>
    </submittedName>
</protein>
<dbReference type="InterPro" id="IPR026051">
    <property type="entry name" value="ALG1-like"/>
</dbReference>
<gene>
    <name evidence="11" type="ORF">CGC21_3110</name>
</gene>
<dbReference type="GO" id="GO:0005789">
    <property type="term" value="C:endoplasmic reticulum membrane"/>
    <property type="evidence" value="ECO:0007669"/>
    <property type="project" value="UniProtKB-SubCell"/>
</dbReference>
<dbReference type="Proteomes" id="UP000318447">
    <property type="component" value="Unassembled WGS sequence"/>
</dbReference>
<comment type="pathway">
    <text evidence="2">Protein modification; protein glycosylation.</text>
</comment>
<evidence type="ECO:0000313" key="11">
    <source>
        <dbReference type="EMBL" id="TPP53245.1"/>
    </source>
</evidence>
<dbReference type="PANTHER" id="PTHR13036">
    <property type="entry name" value="BETA1,4 MANNOSYLTRANSFERASE"/>
    <property type="match status" value="1"/>
</dbReference>
<name>A0A504XZA0_LEIDO</name>
<dbReference type="VEuPathDB" id="TriTrypDB:LdBPK_180910.1"/>
<dbReference type="VEuPathDB" id="TriTrypDB:LDHU3_18.1150"/>
<keyword evidence="5 10" id="KW-0812">Transmembrane</keyword>
<dbReference type="VEuPathDB" id="TriTrypDB:LdBPK_180900.1"/>
<feature type="region of interest" description="Disordered" evidence="9">
    <location>
        <begin position="1688"/>
        <end position="1754"/>
    </location>
</feature>
<feature type="compositionally biased region" description="Basic and acidic residues" evidence="9">
    <location>
        <begin position="1630"/>
        <end position="1643"/>
    </location>
</feature>
<evidence type="ECO:0000256" key="7">
    <source>
        <dbReference type="ARBA" id="ARBA00022989"/>
    </source>
</evidence>
<dbReference type="VEuPathDB" id="TriTrypDB:LdCL_180014200"/>
<organism evidence="11 12">
    <name type="scientific">Leishmania donovani</name>
    <dbReference type="NCBI Taxonomy" id="5661"/>
    <lineage>
        <taxon>Eukaryota</taxon>
        <taxon>Discoba</taxon>
        <taxon>Euglenozoa</taxon>
        <taxon>Kinetoplastea</taxon>
        <taxon>Metakinetoplastina</taxon>
        <taxon>Trypanosomatida</taxon>
        <taxon>Trypanosomatidae</taxon>
        <taxon>Leishmaniinae</taxon>
        <taxon>Leishmania</taxon>
    </lineage>
</organism>
<dbReference type="EMBL" id="RHLC01000019">
    <property type="protein sequence ID" value="TPP53245.1"/>
    <property type="molecule type" value="Genomic_DNA"/>
</dbReference>
<keyword evidence="6" id="KW-0256">Endoplasmic reticulum</keyword>
<dbReference type="Gene3D" id="1.25.40.10">
    <property type="entry name" value="Tetratricopeptide repeat domain"/>
    <property type="match status" value="1"/>
</dbReference>
<sequence length="1769" mass="190516">MFQYEDLVWLISFPLACAIMLWFSLDLAVLVRVGGGRRRRANARRAIERLITSSPVLTTASVVQSPSPRVRQVVVPAAFRIATRAVVRRAVVLVGGDFARSPRMQYHAASLARSGLFDEVLLVGLDYGNQLSEDLLMSGEPQPERFVSWDGPATPKGMEHAVFDVQARLESPEPRPGCGCIVSTQYLIAPPSPPEWLQTVFPLIHLHWVVCTLYRVVTLTGLFFFQTMCATATRINEHGQLLVTDLILIQTPPAVPFVLLVKYLVCPLAFVYNMLLYYGVVVPAAWMNPSAMRDVRQQCKLQSLRFTDAMERSDDGRRRPLAILHGLAHASLSGKRRWVFYPAIVVDWHNFGHTILAQNQRPTAAVKVYKLLEMHMCAGHVNVTVSQAMRRALEHAYPWLRSESAITTAAAVQPHCSASAAASASLQSEGAPSVAAVSPSAVTVLYDVAPSFFRPVQRSRCVRDVLERLLLRHRAVNPSPPLASAFPLAKDAGNGAAYALVSKADLEEMGWGIAGPPAWVYADAAAESVAASALATPAAAPATMAAVSRRGIMVVGSTSWTEDDDYSMLIQALQRLDHRLRHEVSYGSSNGEGSLSASSGPADLWVLITGKGDARQRFEDAVRVAKLSSHVVVSTYYAQSYQEYSLLLGAADVGLCLHFSSSGLDLPMKGVDMLGAGLPIMVMQYPAIGELIGGVTRVLATQAMRLRNGAAGAQGSPRVSGGYAKAVQPTLHECERGWSFCNDADLEFLLSSFIGLPSTRRREKATRRNVGHNRGTAARQSAATPPSSPEAVHPYSVRAYRARLLGGAYFSLRELTRTAYAPAPLKVLTDLLQLSASHSCRHAELSSSLASVASSPAASTPLAQSGAQNALSRARDVQHVLQLALTEAQDTVLAAQTIGDIASHAALEELLAQLEALANAMDACVYAPAWTMPVATHSALLHGLLRLAAATGSRLQALAALDDLLSLQERQLRHISARRGSNQHHAGDGDKDGDGDEDDGSFSMDDAVALVDAAAQQYVEPVTAQDHLWAMQACAKDQNRDFATALSLYRRFVQHAEAGRFSATPNDFSDALVALAHSSRTTTDFTELRALLIESEAAAVVPVSVPLYTAIIDAASRAIEEPQRMVIALFMYRRLRDGGLTPTADTYAALIACCASTREPTHAFAFYHEARQVCGVACFTPQVYTNLLLSYTSAGYGADARKTLDVLVEAGAPLSRASFHAVLAGAVTAREAQEVVELMTERYHIAPTPHTYAYVAQAVARSPAGVSTALQLFDIHEDAMRALAQMANATVRSPGRDDGGVAQIAVGQAMSTSADGAELEPALLERYPLYVRAMEQALMRLRVDLGMDSRLRPYLMPLIRIAQQRMNAFTGMPPQSPTQIPDKERLCIAVLAADVLAKVDEWVLPFISHYSVLVIPYSALVSLQRGRGRRVDGVMPKGAQAGRHDAVWQETAGGQEFDAVVEHRRRRLARFLEQYKDVIHLVSLEEELRWSRETRRYGVGVTDLFARAAVTALHLARHDSSSDGGTVYAQHANASVVLVSADYNGCGKYVVALRQAYAGRTKGSAAGVRSAESAPGLRAALSRVSYHNPRTNPNWAPPTLAIAQQEGETKKEGDGRKHAPVQSAGATSETRIRGEDKSKEGSAARDATVSAGRVPGFDDDSCGSAWYASAHDADAAGLLYRQTLQLASAPERRGAPSGRSAKNSSSSKGVESSVAMDEGEATPQLPSSQHAPTASTSSVLPPLPLPAPPTSADADDKLDAFLLMSLLND</sequence>
<dbReference type="VEuPathDB" id="TriTrypDB:LdCL_180014300"/>
<feature type="compositionally biased region" description="Basic and acidic residues" evidence="9">
    <location>
        <begin position="1607"/>
        <end position="1617"/>
    </location>
</feature>
<feature type="transmembrane region" description="Helical" evidence="10">
    <location>
        <begin position="263"/>
        <end position="286"/>
    </location>
</feature>
<evidence type="ECO:0000256" key="10">
    <source>
        <dbReference type="SAM" id="Phobius"/>
    </source>
</evidence>
<comment type="subcellular location">
    <subcellularLocation>
        <location evidence="1">Endoplasmic reticulum membrane</location>
        <topology evidence="1">Single-pass membrane protein</topology>
    </subcellularLocation>
</comment>
<comment type="caution">
    <text evidence="11">The sequence shown here is derived from an EMBL/GenBank/DDBJ whole genome shotgun (WGS) entry which is preliminary data.</text>
</comment>
<feature type="compositionally biased region" description="Low complexity" evidence="9">
    <location>
        <begin position="1731"/>
        <end position="1740"/>
    </location>
</feature>
<evidence type="ECO:0000256" key="2">
    <source>
        <dbReference type="ARBA" id="ARBA00004922"/>
    </source>
</evidence>
<reference evidence="12" key="1">
    <citation type="submission" date="2019-02" db="EMBL/GenBank/DDBJ databases">
        <title>FDA dAtabase for Regulatory Grade micrObial Sequences (FDA-ARGOS): Supporting development and validation of Infectious Disease Dx tests.</title>
        <authorList>
            <person name="Duncan R."/>
            <person name="Fisher C."/>
            <person name="Tallon L."/>
            <person name="Sadzewicz L."/>
            <person name="Sengamalay N."/>
            <person name="Ott S."/>
            <person name="Godinez A."/>
            <person name="Nagaraj S."/>
            <person name="Vavikolanu K."/>
            <person name="Nadendla S."/>
            <person name="Aluvathingal J."/>
            <person name="Sichtig H."/>
        </authorList>
    </citation>
    <scope>NUCLEOTIDE SEQUENCE [LARGE SCALE GENOMIC DNA]</scope>
    <source>
        <strain evidence="12">FDAARGOS_361</strain>
    </source>
</reference>
<evidence type="ECO:0000256" key="5">
    <source>
        <dbReference type="ARBA" id="ARBA00022692"/>
    </source>
</evidence>
<keyword evidence="7 10" id="KW-1133">Transmembrane helix</keyword>
<feature type="region of interest" description="Disordered" evidence="9">
    <location>
        <begin position="1606"/>
        <end position="1656"/>
    </location>
</feature>
<feature type="compositionally biased region" description="Basic residues" evidence="9">
    <location>
        <begin position="761"/>
        <end position="771"/>
    </location>
</feature>
<feature type="compositionally biased region" description="Low complexity" evidence="9">
    <location>
        <begin position="1697"/>
        <end position="1715"/>
    </location>
</feature>
<evidence type="ECO:0000256" key="6">
    <source>
        <dbReference type="ARBA" id="ARBA00022824"/>
    </source>
</evidence>
<dbReference type="GO" id="GO:0000030">
    <property type="term" value="F:mannosyltransferase activity"/>
    <property type="evidence" value="ECO:0007669"/>
    <property type="project" value="InterPro"/>
</dbReference>
<feature type="region of interest" description="Disordered" evidence="9">
    <location>
        <begin position="761"/>
        <end position="792"/>
    </location>
</feature>
<evidence type="ECO:0000256" key="8">
    <source>
        <dbReference type="ARBA" id="ARBA00023136"/>
    </source>
</evidence>
<evidence type="ECO:0000313" key="12">
    <source>
        <dbReference type="Proteomes" id="UP000318447"/>
    </source>
</evidence>
<proteinExistence type="predicted"/>
<keyword evidence="8 10" id="KW-0472">Membrane</keyword>
<feature type="region of interest" description="Disordered" evidence="9">
    <location>
        <begin position="976"/>
        <end position="999"/>
    </location>
</feature>
<evidence type="ECO:0000256" key="9">
    <source>
        <dbReference type="SAM" id="MobiDB-lite"/>
    </source>
</evidence>
<keyword evidence="4 11" id="KW-0808">Transferase</keyword>
<evidence type="ECO:0000256" key="3">
    <source>
        <dbReference type="ARBA" id="ARBA00022676"/>
    </source>
</evidence>
<dbReference type="InterPro" id="IPR011990">
    <property type="entry name" value="TPR-like_helical_dom_sf"/>
</dbReference>
<accession>A0A504XZA0</accession>
<feature type="transmembrane region" description="Helical" evidence="10">
    <location>
        <begin position="6"/>
        <end position="31"/>
    </location>
</feature>
<dbReference type="FunFam" id="3.40.50.2000:FF:000419">
    <property type="entry name" value="Putative glycosyltransferase"/>
    <property type="match status" value="1"/>
</dbReference>
<evidence type="ECO:0000256" key="1">
    <source>
        <dbReference type="ARBA" id="ARBA00004389"/>
    </source>
</evidence>
<dbReference type="PANTHER" id="PTHR13036:SF0">
    <property type="entry name" value="CHITOBIOSYLDIPHOSPHODOLICHOL BETA-MANNOSYLTRANSFERASE"/>
    <property type="match status" value="1"/>
</dbReference>
<evidence type="ECO:0000256" key="4">
    <source>
        <dbReference type="ARBA" id="ARBA00022679"/>
    </source>
</evidence>
<keyword evidence="3" id="KW-0328">Glycosyltransferase</keyword>
<dbReference type="Gene3D" id="3.40.50.2000">
    <property type="entry name" value="Glycogen Phosphorylase B"/>
    <property type="match status" value="1"/>
</dbReference>
<dbReference type="VEuPathDB" id="TriTrypDB:LDHU3_18.1160"/>